<dbReference type="EMBL" id="JAMYWD010000009">
    <property type="protein sequence ID" value="KAJ4960082.1"/>
    <property type="molecule type" value="Genomic_DNA"/>
</dbReference>
<keyword evidence="1" id="KW-0472">Membrane</keyword>
<gene>
    <name evidence="2" type="ORF">NE237_019992</name>
</gene>
<organism evidence="2 3">
    <name type="scientific">Protea cynaroides</name>
    <dbReference type="NCBI Taxonomy" id="273540"/>
    <lineage>
        <taxon>Eukaryota</taxon>
        <taxon>Viridiplantae</taxon>
        <taxon>Streptophyta</taxon>
        <taxon>Embryophyta</taxon>
        <taxon>Tracheophyta</taxon>
        <taxon>Spermatophyta</taxon>
        <taxon>Magnoliopsida</taxon>
        <taxon>Proteales</taxon>
        <taxon>Proteaceae</taxon>
        <taxon>Protea</taxon>
    </lineage>
</organism>
<feature type="transmembrane region" description="Helical" evidence="1">
    <location>
        <begin position="27"/>
        <end position="47"/>
    </location>
</feature>
<dbReference type="Proteomes" id="UP001141806">
    <property type="component" value="Unassembled WGS sequence"/>
</dbReference>
<evidence type="ECO:0000313" key="3">
    <source>
        <dbReference type="Proteomes" id="UP001141806"/>
    </source>
</evidence>
<reference evidence="2" key="1">
    <citation type="journal article" date="2023" name="Plant J.">
        <title>The genome of the king protea, Protea cynaroides.</title>
        <authorList>
            <person name="Chang J."/>
            <person name="Duong T.A."/>
            <person name="Schoeman C."/>
            <person name="Ma X."/>
            <person name="Roodt D."/>
            <person name="Barker N."/>
            <person name="Li Z."/>
            <person name="Van de Peer Y."/>
            <person name="Mizrachi E."/>
        </authorList>
    </citation>
    <scope>NUCLEOTIDE SEQUENCE</scope>
    <source>
        <tissue evidence="2">Young leaves</tissue>
    </source>
</reference>
<keyword evidence="1" id="KW-0812">Transmembrane</keyword>
<name>A0A9Q0H573_9MAGN</name>
<evidence type="ECO:0000256" key="1">
    <source>
        <dbReference type="SAM" id="Phobius"/>
    </source>
</evidence>
<keyword evidence="1" id="KW-1133">Transmembrane helix</keyword>
<dbReference type="AlphaFoldDB" id="A0A9Q0H573"/>
<comment type="caution">
    <text evidence="2">The sequence shown here is derived from an EMBL/GenBank/DDBJ whole genome shotgun (WGS) entry which is preliminary data.</text>
</comment>
<evidence type="ECO:0000313" key="2">
    <source>
        <dbReference type="EMBL" id="KAJ4960082.1"/>
    </source>
</evidence>
<protein>
    <submittedName>
        <fullName evidence="2">Uncharacterized protein</fullName>
    </submittedName>
</protein>
<accession>A0A9Q0H573</accession>
<keyword evidence="3" id="KW-1185">Reference proteome</keyword>
<sequence length="102" mass="11632">MPCRLARQRDLSVSPLSLSALEDVDPLSLLLALVIVVVVSFPTPVVVAEQRRRFPIDLFSNNSFFVFVFVNARILRISLIRFLHPCWHLMKTISLALETNQL</sequence>
<feature type="transmembrane region" description="Helical" evidence="1">
    <location>
        <begin position="59"/>
        <end position="80"/>
    </location>
</feature>
<proteinExistence type="predicted"/>